<protein>
    <submittedName>
        <fullName evidence="2">Uncharacterized protein</fullName>
    </submittedName>
</protein>
<keyword evidence="1" id="KW-0472">Membrane</keyword>
<feature type="transmembrane region" description="Helical" evidence="1">
    <location>
        <begin position="104"/>
        <end position="125"/>
    </location>
</feature>
<dbReference type="AlphaFoldDB" id="A0A090QJW2"/>
<gene>
    <name evidence="2" type="ORF">JCM19237_5411</name>
</gene>
<dbReference type="EMBL" id="BBMN01000001">
    <property type="protein sequence ID" value="GAL02518.1"/>
    <property type="molecule type" value="Genomic_DNA"/>
</dbReference>
<sequence>MTSLEHLFLQFGIQAVAFTDNERQYAQDFLQQRETTFNAICAQRTDKQPSDLALGLMTQSFQTTFEAYQATASKIAEMQQLFERQVGDTHASKFHTLDAMELKVVTALWLLTQAIPALISVMLMIRR</sequence>
<organism evidence="2 3">
    <name type="scientific">Photobacterium aphoticum</name>
    <dbReference type="NCBI Taxonomy" id="754436"/>
    <lineage>
        <taxon>Bacteria</taxon>
        <taxon>Pseudomonadati</taxon>
        <taxon>Pseudomonadota</taxon>
        <taxon>Gammaproteobacteria</taxon>
        <taxon>Vibrionales</taxon>
        <taxon>Vibrionaceae</taxon>
        <taxon>Photobacterium</taxon>
    </lineage>
</organism>
<evidence type="ECO:0000313" key="3">
    <source>
        <dbReference type="Proteomes" id="UP000029227"/>
    </source>
</evidence>
<keyword evidence="1" id="KW-1133">Transmembrane helix</keyword>
<reference evidence="2 3" key="1">
    <citation type="journal article" date="2014" name="Genome Announc.">
        <title>Draft Genome Sequences of Two Vibrionaceae Species, Vibrio ponticus C121 and Photobacterium aphoticum C119, Isolated as Coral Reef Microbiota.</title>
        <authorList>
            <person name="Al-saari N."/>
            <person name="Meirelles P.M."/>
            <person name="Mino S."/>
            <person name="Suda W."/>
            <person name="Oshima K."/>
            <person name="Hattori M."/>
            <person name="Ohkuma M."/>
            <person name="Thompson F.L."/>
            <person name="Gomez-Gil B."/>
            <person name="Sawabe T."/>
            <person name="Sawabe T."/>
        </authorList>
    </citation>
    <scope>NUCLEOTIDE SEQUENCE [LARGE SCALE GENOMIC DNA]</scope>
    <source>
        <strain evidence="2 3">JCM 19237</strain>
    </source>
</reference>
<dbReference type="Proteomes" id="UP000029227">
    <property type="component" value="Unassembled WGS sequence"/>
</dbReference>
<name>A0A090QJW2_9GAMM</name>
<evidence type="ECO:0000256" key="1">
    <source>
        <dbReference type="SAM" id="Phobius"/>
    </source>
</evidence>
<evidence type="ECO:0000313" key="2">
    <source>
        <dbReference type="EMBL" id="GAL02518.1"/>
    </source>
</evidence>
<proteinExistence type="predicted"/>
<keyword evidence="1" id="KW-0812">Transmembrane</keyword>
<accession>A0A090QJW2</accession>
<comment type="caution">
    <text evidence="2">The sequence shown here is derived from an EMBL/GenBank/DDBJ whole genome shotgun (WGS) entry which is preliminary data.</text>
</comment>